<dbReference type="InterPro" id="IPR012341">
    <property type="entry name" value="6hp_glycosidase-like_sf"/>
</dbReference>
<feature type="region of interest" description="Disordered" evidence="2">
    <location>
        <begin position="369"/>
        <end position="390"/>
    </location>
</feature>
<dbReference type="EMBL" id="VSDO01000002">
    <property type="protein sequence ID" value="TYA12794.1"/>
    <property type="molecule type" value="Genomic_DNA"/>
</dbReference>
<dbReference type="Gene3D" id="1.50.10.10">
    <property type="match status" value="1"/>
</dbReference>
<dbReference type="InterPro" id="IPR010905">
    <property type="entry name" value="Glyco_hydro_88"/>
</dbReference>
<evidence type="ECO:0000313" key="3">
    <source>
        <dbReference type="EMBL" id="TYA12794.1"/>
    </source>
</evidence>
<dbReference type="PANTHER" id="PTHR33886:SF8">
    <property type="entry name" value="UNSATURATED RHAMNOGALACTURONAN HYDROLASE (EUROFUNG)"/>
    <property type="match status" value="1"/>
</dbReference>
<evidence type="ECO:0000256" key="2">
    <source>
        <dbReference type="SAM" id="MobiDB-lite"/>
    </source>
</evidence>
<gene>
    <name evidence="3" type="ORF">FRY98_08785</name>
</gene>
<name>A0A5D0CUB7_9BACL</name>
<protein>
    <submittedName>
        <fullName evidence="3">Glycosyl hydrolase family 88</fullName>
    </submittedName>
</protein>
<dbReference type="GO" id="GO:0016787">
    <property type="term" value="F:hydrolase activity"/>
    <property type="evidence" value="ECO:0007669"/>
    <property type="project" value="UniProtKB-KW"/>
</dbReference>
<keyword evidence="1 3" id="KW-0378">Hydrolase</keyword>
<dbReference type="InterPro" id="IPR008928">
    <property type="entry name" value="6-hairpin_glycosidase_sf"/>
</dbReference>
<feature type="compositionally biased region" description="Basic and acidic residues" evidence="2">
    <location>
        <begin position="380"/>
        <end position="390"/>
    </location>
</feature>
<evidence type="ECO:0000256" key="1">
    <source>
        <dbReference type="ARBA" id="ARBA00022801"/>
    </source>
</evidence>
<dbReference type="GO" id="GO:0005975">
    <property type="term" value="P:carbohydrate metabolic process"/>
    <property type="evidence" value="ECO:0007669"/>
    <property type="project" value="InterPro"/>
</dbReference>
<accession>A0A5D0CUB7</accession>
<dbReference type="OrthoDB" id="6381507at2"/>
<dbReference type="AlphaFoldDB" id="A0A5D0CUB7"/>
<dbReference type="Pfam" id="PF07470">
    <property type="entry name" value="Glyco_hydro_88"/>
    <property type="match status" value="1"/>
</dbReference>
<sequence length="390" mass="44243">MNRIGWAQKTAESVMERTPKLYEDKGYGGKWSYDYGVVLKGFALLWSQTGERKYFDFIRDNMDHFILEDGSIRGYAPEEYNIDHINTGKLLFPLYRETGQDNYRQAASLLRSQLASHPRTSEGAFWHKQIYPYQIWLDGLYMGAPFYLEYLLTFEDGAGLEDVTKQFIVCERHTRDAGTGLLYHAWDEKKVQPWCDPATGLSPNFWGRSLGWFAMALVDVLELLPKEQTDYPKLARMLQDLMRALKKVQDTDSGVWYQVINRGGEKGNYLEASASSMIVYAMAKGIRLGLLDGEWFGTLDRAYEGLIREFVLETKEGWVNLIKNCQVAGLGGADRRDGTYAYYLSEPIVTNDQKGVGAFLQACGEYERLRSGSGSGSEDGQGRKNIDAAV</sequence>
<dbReference type="InterPro" id="IPR052043">
    <property type="entry name" value="PolySaccharide_Degr_Enz"/>
</dbReference>
<dbReference type="SUPFAM" id="SSF48208">
    <property type="entry name" value="Six-hairpin glycosidases"/>
    <property type="match status" value="1"/>
</dbReference>
<organism evidence="3 4">
    <name type="scientific">Paenibacillus faecis</name>
    <dbReference type="NCBI Taxonomy" id="862114"/>
    <lineage>
        <taxon>Bacteria</taxon>
        <taxon>Bacillati</taxon>
        <taxon>Bacillota</taxon>
        <taxon>Bacilli</taxon>
        <taxon>Bacillales</taxon>
        <taxon>Paenibacillaceae</taxon>
        <taxon>Paenibacillus</taxon>
    </lineage>
</organism>
<evidence type="ECO:0000313" key="4">
    <source>
        <dbReference type="Proteomes" id="UP000325218"/>
    </source>
</evidence>
<dbReference type="RefSeq" id="WP_148451396.1">
    <property type="nucleotide sequence ID" value="NZ_VSDO01000002.1"/>
</dbReference>
<comment type="caution">
    <text evidence="3">The sequence shown here is derived from an EMBL/GenBank/DDBJ whole genome shotgun (WGS) entry which is preliminary data.</text>
</comment>
<dbReference type="Proteomes" id="UP000325218">
    <property type="component" value="Unassembled WGS sequence"/>
</dbReference>
<dbReference type="PANTHER" id="PTHR33886">
    <property type="entry name" value="UNSATURATED RHAMNOGALACTURONAN HYDROLASE (EUROFUNG)"/>
    <property type="match status" value="1"/>
</dbReference>
<keyword evidence="4" id="KW-1185">Reference proteome</keyword>
<proteinExistence type="predicted"/>
<reference evidence="3 4" key="1">
    <citation type="submission" date="2019-08" db="EMBL/GenBank/DDBJ databases">
        <title>Genome sequencing of Paenibacillus faecis DSM 23593(T).</title>
        <authorList>
            <person name="Kook J.-K."/>
            <person name="Park S.-N."/>
            <person name="Lim Y.K."/>
        </authorList>
    </citation>
    <scope>NUCLEOTIDE SEQUENCE [LARGE SCALE GENOMIC DNA]</scope>
    <source>
        <strain evidence="3 4">DSM 23593</strain>
    </source>
</reference>